<dbReference type="FunFam" id="3.40.50.300:FF:000006">
    <property type="entry name" value="DNA-binding transcriptional regulator NtrC"/>
    <property type="match status" value="1"/>
</dbReference>
<evidence type="ECO:0000256" key="4">
    <source>
        <dbReference type="ARBA" id="ARBA00023125"/>
    </source>
</evidence>
<dbReference type="PROSITE" id="PS00675">
    <property type="entry name" value="SIGMA54_INTERACT_1"/>
    <property type="match status" value="1"/>
</dbReference>
<keyword evidence="6" id="KW-0597">Phosphoprotein</keyword>
<dbReference type="SUPFAM" id="SSF52540">
    <property type="entry name" value="P-loop containing nucleoside triphosphate hydrolases"/>
    <property type="match status" value="1"/>
</dbReference>
<keyword evidence="11" id="KW-1185">Reference proteome</keyword>
<dbReference type="PROSITE" id="PS50045">
    <property type="entry name" value="SIGMA54_INTERACT_4"/>
    <property type="match status" value="1"/>
</dbReference>
<keyword evidence="4" id="KW-0238">DNA-binding</keyword>
<evidence type="ECO:0000259" key="9">
    <source>
        <dbReference type="PROSITE" id="PS50110"/>
    </source>
</evidence>
<dbReference type="Gene3D" id="3.40.50.2300">
    <property type="match status" value="1"/>
</dbReference>
<dbReference type="PROSITE" id="PS00676">
    <property type="entry name" value="SIGMA54_INTERACT_2"/>
    <property type="match status" value="1"/>
</dbReference>
<accession>A0A518BPT2</accession>
<feature type="region of interest" description="Disordered" evidence="7">
    <location>
        <begin position="390"/>
        <end position="421"/>
    </location>
</feature>
<keyword evidence="2" id="KW-0067">ATP-binding</keyword>
<dbReference type="Pfam" id="PF02954">
    <property type="entry name" value="HTH_8"/>
    <property type="match status" value="1"/>
</dbReference>
<keyword evidence="1" id="KW-0547">Nucleotide-binding</keyword>
<dbReference type="InterPro" id="IPR025662">
    <property type="entry name" value="Sigma_54_int_dom_ATP-bd_1"/>
</dbReference>
<dbReference type="RefSeq" id="WP_145068458.1">
    <property type="nucleotide sequence ID" value="NZ_CP036287.1"/>
</dbReference>
<feature type="domain" description="Sigma-54 factor interaction" evidence="8">
    <location>
        <begin position="144"/>
        <end position="373"/>
    </location>
</feature>
<name>A0A518BPT2_9BACT</name>
<evidence type="ECO:0000313" key="11">
    <source>
        <dbReference type="Proteomes" id="UP000316921"/>
    </source>
</evidence>
<dbReference type="InterPro" id="IPR058031">
    <property type="entry name" value="AAA_lid_NorR"/>
</dbReference>
<keyword evidence="3" id="KW-0805">Transcription regulation</keyword>
<dbReference type="InterPro" id="IPR002197">
    <property type="entry name" value="HTH_Fis"/>
</dbReference>
<dbReference type="SUPFAM" id="SSF52172">
    <property type="entry name" value="CheY-like"/>
    <property type="match status" value="1"/>
</dbReference>
<feature type="modified residue" description="4-aspartylphosphate" evidence="6">
    <location>
        <position position="54"/>
    </location>
</feature>
<dbReference type="Gene3D" id="3.40.50.300">
    <property type="entry name" value="P-loop containing nucleotide triphosphate hydrolases"/>
    <property type="match status" value="1"/>
</dbReference>
<dbReference type="InterPro" id="IPR025944">
    <property type="entry name" value="Sigma_54_int_dom_CS"/>
</dbReference>
<dbReference type="KEGG" id="pbap:Pla133_40900"/>
<evidence type="ECO:0000256" key="2">
    <source>
        <dbReference type="ARBA" id="ARBA00022840"/>
    </source>
</evidence>
<dbReference type="InterPro" id="IPR011006">
    <property type="entry name" value="CheY-like_superfamily"/>
</dbReference>
<dbReference type="Gene3D" id="1.10.10.60">
    <property type="entry name" value="Homeodomain-like"/>
    <property type="match status" value="1"/>
</dbReference>
<evidence type="ECO:0000256" key="1">
    <source>
        <dbReference type="ARBA" id="ARBA00022741"/>
    </source>
</evidence>
<proteinExistence type="predicted"/>
<feature type="domain" description="Response regulatory" evidence="9">
    <location>
        <begin position="4"/>
        <end position="119"/>
    </location>
</feature>
<evidence type="ECO:0000256" key="6">
    <source>
        <dbReference type="PROSITE-ProRule" id="PRU00169"/>
    </source>
</evidence>
<protein>
    <submittedName>
        <fullName evidence="10">Transcriptional regulatory protein ZraR</fullName>
    </submittedName>
</protein>
<organism evidence="10 11">
    <name type="scientific">Engelhardtia mirabilis</name>
    <dbReference type="NCBI Taxonomy" id="2528011"/>
    <lineage>
        <taxon>Bacteria</taxon>
        <taxon>Pseudomonadati</taxon>
        <taxon>Planctomycetota</taxon>
        <taxon>Planctomycetia</taxon>
        <taxon>Planctomycetia incertae sedis</taxon>
        <taxon>Engelhardtia</taxon>
    </lineage>
</organism>
<gene>
    <name evidence="10" type="primary">zraR_9</name>
    <name evidence="10" type="ORF">Pla133_40900</name>
</gene>
<dbReference type="GO" id="GO:0005524">
    <property type="term" value="F:ATP binding"/>
    <property type="evidence" value="ECO:0007669"/>
    <property type="project" value="UniProtKB-KW"/>
</dbReference>
<dbReference type="GO" id="GO:0006355">
    <property type="term" value="P:regulation of DNA-templated transcription"/>
    <property type="evidence" value="ECO:0007669"/>
    <property type="project" value="InterPro"/>
</dbReference>
<evidence type="ECO:0000313" key="10">
    <source>
        <dbReference type="EMBL" id="QDU68975.1"/>
    </source>
</evidence>
<dbReference type="SUPFAM" id="SSF46689">
    <property type="entry name" value="Homeodomain-like"/>
    <property type="match status" value="1"/>
</dbReference>
<dbReference type="InterPro" id="IPR027417">
    <property type="entry name" value="P-loop_NTPase"/>
</dbReference>
<dbReference type="AlphaFoldDB" id="A0A518BPT2"/>
<feature type="compositionally biased region" description="Polar residues" evidence="7">
    <location>
        <begin position="409"/>
        <end position="419"/>
    </location>
</feature>
<dbReference type="InterPro" id="IPR025943">
    <property type="entry name" value="Sigma_54_int_dom_ATP-bd_2"/>
</dbReference>
<keyword evidence="5" id="KW-0804">Transcription</keyword>
<sequence length="482" mass="53476">MLLRILIGSHDPDQAAALGKLLGPSLAAHVRALRPNENLWAVLRAEPIDLLVVDEPLLGGGALAAIHELRSLPDAPEVVVLVEADDATHRAELLAAEAFAVINPDIPPAELIAAFQTIVRRRAHQAHREAAAARQQTTNLLSDLATKSPVMREFLALVRKVADTDSTLLVQGETGVGKEFLSRAIHTQSRRFAAPFVAVNCSALSESLLESELFGHVEGAFTGARRARRGYFELAHGGTLFIDEVGELSPQLQVKLLRVIQDRRIQPVGSEEEFEVDVRIIAATNLDLNQEMEADRFRPDLFYRLSVVTLDIPPLRLRREDIRAMVDTHVEHFAINLRRAVASVSPEALELLEGYDWPGNVRELVNVVERAVLLTDSRSILVRDLPEEIRSGRSTAQPPGGGDLALQPRTASQVRNDPTQRPFAEARQELLDQFEMNYLRALLGRTNGRVTDAARLAELNSRSLYEKMRRHGIRKEFFKLGS</sequence>
<dbReference type="InterPro" id="IPR009057">
    <property type="entry name" value="Homeodomain-like_sf"/>
</dbReference>
<dbReference type="Pfam" id="PF00158">
    <property type="entry name" value="Sigma54_activat"/>
    <property type="match status" value="1"/>
</dbReference>
<dbReference type="GO" id="GO:0000160">
    <property type="term" value="P:phosphorelay signal transduction system"/>
    <property type="evidence" value="ECO:0007669"/>
    <property type="project" value="InterPro"/>
</dbReference>
<dbReference type="CDD" id="cd00009">
    <property type="entry name" value="AAA"/>
    <property type="match status" value="1"/>
</dbReference>
<dbReference type="InterPro" id="IPR001789">
    <property type="entry name" value="Sig_transdc_resp-reg_receiver"/>
</dbReference>
<dbReference type="EMBL" id="CP036287">
    <property type="protein sequence ID" value="QDU68975.1"/>
    <property type="molecule type" value="Genomic_DNA"/>
</dbReference>
<evidence type="ECO:0000256" key="7">
    <source>
        <dbReference type="SAM" id="MobiDB-lite"/>
    </source>
</evidence>
<dbReference type="Pfam" id="PF25601">
    <property type="entry name" value="AAA_lid_14"/>
    <property type="match status" value="1"/>
</dbReference>
<dbReference type="PROSITE" id="PS50110">
    <property type="entry name" value="RESPONSE_REGULATORY"/>
    <property type="match status" value="1"/>
</dbReference>
<reference evidence="10 11" key="1">
    <citation type="submission" date="2019-02" db="EMBL/GenBank/DDBJ databases">
        <title>Deep-cultivation of Planctomycetes and their phenomic and genomic characterization uncovers novel biology.</title>
        <authorList>
            <person name="Wiegand S."/>
            <person name="Jogler M."/>
            <person name="Boedeker C."/>
            <person name="Pinto D."/>
            <person name="Vollmers J."/>
            <person name="Rivas-Marin E."/>
            <person name="Kohn T."/>
            <person name="Peeters S.H."/>
            <person name="Heuer A."/>
            <person name="Rast P."/>
            <person name="Oberbeckmann S."/>
            <person name="Bunk B."/>
            <person name="Jeske O."/>
            <person name="Meyerdierks A."/>
            <person name="Storesund J.E."/>
            <person name="Kallscheuer N."/>
            <person name="Luecker S."/>
            <person name="Lage O.M."/>
            <person name="Pohl T."/>
            <person name="Merkel B.J."/>
            <person name="Hornburger P."/>
            <person name="Mueller R.-W."/>
            <person name="Bruemmer F."/>
            <person name="Labrenz M."/>
            <person name="Spormann A.M."/>
            <person name="Op den Camp H."/>
            <person name="Overmann J."/>
            <person name="Amann R."/>
            <person name="Jetten M.S.M."/>
            <person name="Mascher T."/>
            <person name="Medema M.H."/>
            <person name="Devos D.P."/>
            <person name="Kaster A.-K."/>
            <person name="Ovreas L."/>
            <person name="Rohde M."/>
            <person name="Galperin M.Y."/>
            <person name="Jogler C."/>
        </authorList>
    </citation>
    <scope>NUCLEOTIDE SEQUENCE [LARGE SCALE GENOMIC DNA]</scope>
    <source>
        <strain evidence="10 11">Pla133</strain>
    </source>
</reference>
<dbReference type="PANTHER" id="PTHR32071">
    <property type="entry name" value="TRANSCRIPTIONAL REGULATORY PROTEIN"/>
    <property type="match status" value="1"/>
</dbReference>
<dbReference type="PROSITE" id="PS00688">
    <property type="entry name" value="SIGMA54_INTERACT_3"/>
    <property type="match status" value="1"/>
</dbReference>
<dbReference type="GO" id="GO:0043565">
    <property type="term" value="F:sequence-specific DNA binding"/>
    <property type="evidence" value="ECO:0007669"/>
    <property type="project" value="InterPro"/>
</dbReference>
<dbReference type="InterPro" id="IPR002078">
    <property type="entry name" value="Sigma_54_int"/>
</dbReference>
<evidence type="ECO:0000256" key="3">
    <source>
        <dbReference type="ARBA" id="ARBA00023015"/>
    </source>
</evidence>
<evidence type="ECO:0000259" key="8">
    <source>
        <dbReference type="PROSITE" id="PS50045"/>
    </source>
</evidence>
<dbReference type="Gene3D" id="1.10.8.60">
    <property type="match status" value="1"/>
</dbReference>
<evidence type="ECO:0000256" key="5">
    <source>
        <dbReference type="ARBA" id="ARBA00023163"/>
    </source>
</evidence>
<dbReference type="SMART" id="SM00382">
    <property type="entry name" value="AAA"/>
    <property type="match status" value="1"/>
</dbReference>
<dbReference type="InterPro" id="IPR003593">
    <property type="entry name" value="AAA+_ATPase"/>
</dbReference>
<dbReference type="Proteomes" id="UP000316921">
    <property type="component" value="Chromosome"/>
</dbReference>